<dbReference type="CDD" id="cd01854">
    <property type="entry name" value="YjeQ_EngC"/>
    <property type="match status" value="1"/>
</dbReference>
<proteinExistence type="inferred from homology"/>
<dbReference type="RefSeq" id="WP_012797326.1">
    <property type="nucleotide sequence ID" value="NC_013165.1"/>
</dbReference>
<feature type="binding site" evidence="2">
    <location>
        <position position="271"/>
    </location>
    <ligand>
        <name>Zn(2+)</name>
        <dbReference type="ChEBI" id="CHEBI:29105"/>
    </ligand>
</feature>
<gene>
    <name evidence="2" type="primary">rsgA</name>
    <name evidence="5" type="ordered locus">Shel_01420</name>
</gene>
<dbReference type="Gene3D" id="3.40.50.300">
    <property type="entry name" value="P-loop containing nucleotide triphosphate hydrolases"/>
    <property type="match status" value="1"/>
</dbReference>
<evidence type="ECO:0000259" key="4">
    <source>
        <dbReference type="PROSITE" id="PS50936"/>
    </source>
</evidence>
<evidence type="ECO:0000256" key="1">
    <source>
        <dbReference type="ARBA" id="ARBA00022517"/>
    </source>
</evidence>
<comment type="subunit">
    <text evidence="2">Monomer. Associates with 30S ribosomal subunit, binds 16S rRNA.</text>
</comment>
<feature type="binding site" evidence="2">
    <location>
        <position position="263"/>
    </location>
    <ligand>
        <name>Zn(2+)</name>
        <dbReference type="ChEBI" id="CHEBI:29105"/>
    </ligand>
</feature>
<dbReference type="PANTHER" id="PTHR32120:SF10">
    <property type="entry name" value="SMALL RIBOSOMAL SUBUNIT BIOGENESIS GTPASE RSGA"/>
    <property type="match status" value="1"/>
</dbReference>
<dbReference type="eggNOG" id="COG1162">
    <property type="taxonomic scope" value="Bacteria"/>
</dbReference>
<dbReference type="AlphaFoldDB" id="C7N1C3"/>
<dbReference type="Gene3D" id="1.10.40.50">
    <property type="entry name" value="Probable gtpase engc, domain 3"/>
    <property type="match status" value="1"/>
</dbReference>
<dbReference type="EC" id="3.6.1.-" evidence="2"/>
<accession>C7N1C3</accession>
<dbReference type="PANTHER" id="PTHR32120">
    <property type="entry name" value="SMALL RIBOSOMAL SUBUNIT BIOGENESIS GTPASE RSGA"/>
    <property type="match status" value="1"/>
</dbReference>
<dbReference type="STRING" id="471855.Shel_01420"/>
<feature type="binding site" evidence="2">
    <location>
        <position position="258"/>
    </location>
    <ligand>
        <name>Zn(2+)</name>
        <dbReference type="ChEBI" id="CHEBI:29105"/>
    </ligand>
</feature>
<keyword evidence="2" id="KW-0479">Metal-binding</keyword>
<keyword evidence="6" id="KW-1185">Reference proteome</keyword>
<keyword evidence="2" id="KW-0963">Cytoplasm</keyword>
<feature type="binding site" evidence="2">
    <location>
        <position position="265"/>
    </location>
    <ligand>
        <name>Zn(2+)</name>
        <dbReference type="ChEBI" id="CHEBI:29105"/>
    </ligand>
</feature>
<dbReference type="HOGENOM" id="CLU_033617_0_1_11"/>
<comment type="function">
    <text evidence="2">One of several proteins that assist in the late maturation steps of the functional core of the 30S ribosomal subunit. Helps release RbfA from mature subunits. May play a role in the assembly of ribosomal proteins into the subunit. Circularly permuted GTPase that catalyzes slow GTP hydrolysis, GTPase activity is stimulated by the 30S ribosomal subunit.</text>
</comment>
<feature type="compositionally biased region" description="Basic and acidic residues" evidence="3">
    <location>
        <begin position="299"/>
        <end position="309"/>
    </location>
</feature>
<dbReference type="GO" id="GO:0005525">
    <property type="term" value="F:GTP binding"/>
    <property type="evidence" value="ECO:0007669"/>
    <property type="project" value="UniProtKB-UniRule"/>
</dbReference>
<feature type="compositionally biased region" description="Basic residues" evidence="3">
    <location>
        <begin position="310"/>
        <end position="324"/>
    </location>
</feature>
<comment type="cofactor">
    <cofactor evidence="2">
        <name>Zn(2+)</name>
        <dbReference type="ChEBI" id="CHEBI:29105"/>
    </cofactor>
    <text evidence="2">Binds 1 zinc ion per subunit.</text>
</comment>
<keyword evidence="2" id="KW-0378">Hydrolase</keyword>
<name>C7N1C3_SLAHD</name>
<comment type="subcellular location">
    <subcellularLocation>
        <location evidence="2">Cytoplasm</location>
    </subcellularLocation>
</comment>
<dbReference type="EMBL" id="CP001684">
    <property type="protein sequence ID" value="ACV21215.1"/>
    <property type="molecule type" value="Genomic_DNA"/>
</dbReference>
<organism evidence="5 6">
    <name type="scientific">Slackia heliotrinireducens (strain ATCC 29202 / DSM 20476 / NCTC 11029 / RHS 1)</name>
    <name type="common">Peptococcus heliotrinreducens</name>
    <dbReference type="NCBI Taxonomy" id="471855"/>
    <lineage>
        <taxon>Bacteria</taxon>
        <taxon>Bacillati</taxon>
        <taxon>Actinomycetota</taxon>
        <taxon>Coriobacteriia</taxon>
        <taxon>Eggerthellales</taxon>
        <taxon>Eggerthellaceae</taxon>
        <taxon>Slackia</taxon>
    </lineage>
</organism>
<dbReference type="InterPro" id="IPR004881">
    <property type="entry name" value="Ribosome_biogen_GTPase_RsgA"/>
</dbReference>
<dbReference type="KEGG" id="shi:Shel_01420"/>
<dbReference type="GO" id="GO:0003924">
    <property type="term" value="F:GTPase activity"/>
    <property type="evidence" value="ECO:0007669"/>
    <property type="project" value="UniProtKB-UniRule"/>
</dbReference>
<dbReference type="GO" id="GO:0005737">
    <property type="term" value="C:cytoplasm"/>
    <property type="evidence" value="ECO:0007669"/>
    <property type="project" value="UniProtKB-SubCell"/>
</dbReference>
<sequence>MRGTVVKLDRGYPLVRSEDGVECRCEHATSLVKGARVRATTGDVVEFSMPAGHDKGVIEKVLPRRNAFVRKDPAERSIPQVLAANFDTVMVAEPLQGISIRRLERELVLAYKSDAQVIVLLTKADLIEDETELAEVRGLVERVAQGTDVLVISANDPASVEAVRAKVPEGTVAILLGKSGVGKSSLVNLLVGSEVQATGSIRERDGRGRHTTVSREMVEIPGGGCVVDMPGIRGLALWDADEGIGAAFSDVEELAESCKFRDCRHENEPGCAVRAAIKAGTLAPERLESYRRLKDETEHLRKRDEEAQRIRSRTGHPRRRRRNN</sequence>
<dbReference type="GO" id="GO:0019843">
    <property type="term" value="F:rRNA binding"/>
    <property type="evidence" value="ECO:0007669"/>
    <property type="project" value="UniProtKB-KW"/>
</dbReference>
<evidence type="ECO:0000256" key="3">
    <source>
        <dbReference type="SAM" id="MobiDB-lite"/>
    </source>
</evidence>
<keyword evidence="2" id="KW-0694">RNA-binding</keyword>
<dbReference type="PROSITE" id="PS50936">
    <property type="entry name" value="ENGC_GTPASE"/>
    <property type="match status" value="1"/>
</dbReference>
<evidence type="ECO:0000313" key="5">
    <source>
        <dbReference type="EMBL" id="ACV21215.1"/>
    </source>
</evidence>
<keyword evidence="2" id="KW-0547">Nucleotide-binding</keyword>
<protein>
    <recommendedName>
        <fullName evidence="2">Small ribosomal subunit biogenesis GTPase RsgA</fullName>
        <ecNumber evidence="2">3.6.1.-</ecNumber>
    </recommendedName>
</protein>
<dbReference type="GO" id="GO:0046872">
    <property type="term" value="F:metal ion binding"/>
    <property type="evidence" value="ECO:0007669"/>
    <property type="project" value="UniProtKB-KW"/>
</dbReference>
<dbReference type="Proteomes" id="UP000002026">
    <property type="component" value="Chromosome"/>
</dbReference>
<dbReference type="GO" id="GO:0042274">
    <property type="term" value="P:ribosomal small subunit biogenesis"/>
    <property type="evidence" value="ECO:0007669"/>
    <property type="project" value="UniProtKB-UniRule"/>
</dbReference>
<reference evidence="5 6" key="1">
    <citation type="journal article" date="2009" name="Stand. Genomic Sci.">
        <title>Complete genome sequence of Slackia heliotrinireducens type strain (RHS 1).</title>
        <authorList>
            <person name="Pukall R."/>
            <person name="Lapidus A."/>
            <person name="Nolan M."/>
            <person name="Copeland A."/>
            <person name="Glavina Del Rio T."/>
            <person name="Lucas S."/>
            <person name="Chen F."/>
            <person name="Tice H."/>
            <person name="Cheng J.F."/>
            <person name="Chertkov O."/>
            <person name="Bruce D."/>
            <person name="Goodwin L."/>
            <person name="Kuske C."/>
            <person name="Brettin T."/>
            <person name="Detter J.C."/>
            <person name="Han C."/>
            <person name="Pitluck S."/>
            <person name="Pati A."/>
            <person name="Mavrommatis K."/>
            <person name="Ivanova N."/>
            <person name="Ovchinnikova G."/>
            <person name="Chen A."/>
            <person name="Palaniappan K."/>
            <person name="Schneider S."/>
            <person name="Rohde M."/>
            <person name="Chain P."/>
            <person name="D'haeseleer P."/>
            <person name="Goker M."/>
            <person name="Bristow J."/>
            <person name="Eisen J.A."/>
            <person name="Markowitz V."/>
            <person name="Kyrpides N.C."/>
            <person name="Klenk H.P."/>
            <person name="Hugenholtz P."/>
        </authorList>
    </citation>
    <scope>NUCLEOTIDE SEQUENCE [LARGE SCALE GENOMIC DNA]</scope>
    <source>
        <strain evidence="6">ATCC 29202 / DSM 20476 / NCTC 11029 / RHS 1</strain>
    </source>
</reference>
<keyword evidence="2" id="KW-0342">GTP-binding</keyword>
<dbReference type="InterPro" id="IPR027417">
    <property type="entry name" value="P-loop_NTPase"/>
</dbReference>
<feature type="domain" description="EngC GTPase" evidence="4">
    <location>
        <begin position="84"/>
        <end position="233"/>
    </location>
</feature>
<dbReference type="NCBIfam" id="TIGR00157">
    <property type="entry name" value="ribosome small subunit-dependent GTPase A"/>
    <property type="match status" value="1"/>
</dbReference>
<feature type="binding site" evidence="2">
    <location>
        <begin position="122"/>
        <end position="125"/>
    </location>
    <ligand>
        <name>GTP</name>
        <dbReference type="ChEBI" id="CHEBI:37565"/>
    </ligand>
</feature>
<evidence type="ECO:0000313" key="6">
    <source>
        <dbReference type="Proteomes" id="UP000002026"/>
    </source>
</evidence>
<comment type="similarity">
    <text evidence="2">Belongs to the TRAFAC class YlqF/YawG GTPase family. RsgA subfamily.</text>
</comment>
<keyword evidence="2" id="KW-0699">rRNA-binding</keyword>
<dbReference type="Gene3D" id="2.40.50.140">
    <property type="entry name" value="Nucleic acid-binding proteins"/>
    <property type="match status" value="1"/>
</dbReference>
<dbReference type="SUPFAM" id="SSF52540">
    <property type="entry name" value="P-loop containing nucleoside triphosphate hydrolases"/>
    <property type="match status" value="1"/>
</dbReference>
<dbReference type="Pfam" id="PF03193">
    <property type="entry name" value="RsgA_GTPase"/>
    <property type="match status" value="1"/>
</dbReference>
<evidence type="ECO:0000256" key="2">
    <source>
        <dbReference type="HAMAP-Rule" id="MF_01820"/>
    </source>
</evidence>
<feature type="binding site" evidence="2">
    <location>
        <begin position="177"/>
        <end position="185"/>
    </location>
    <ligand>
        <name>GTP</name>
        <dbReference type="ChEBI" id="CHEBI:37565"/>
    </ligand>
</feature>
<dbReference type="InterPro" id="IPR010914">
    <property type="entry name" value="RsgA_GTPase_dom"/>
</dbReference>
<keyword evidence="1 2" id="KW-0690">Ribosome biogenesis</keyword>
<dbReference type="HAMAP" id="MF_01820">
    <property type="entry name" value="GTPase_RsgA"/>
    <property type="match status" value="1"/>
</dbReference>
<dbReference type="InterPro" id="IPR012340">
    <property type="entry name" value="NA-bd_OB-fold"/>
</dbReference>
<keyword evidence="2" id="KW-0862">Zinc</keyword>
<feature type="region of interest" description="Disordered" evidence="3">
    <location>
        <begin position="299"/>
        <end position="324"/>
    </location>
</feature>